<sequence length="101" mass="10917">MSKKTELFGSLVRYGDKSTQVFFRNGSFKRHVIFLGGLSDGLLATRYIEPLAQALTGLGWSVIQPVLSSSWSGYGMATLDQPKSAEKLLGMGGLGLKYKGV</sequence>
<dbReference type="OMA" id="WSGYGMA"/>
<organism evidence="1 2">
    <name type="scientific">Chara braunii</name>
    <name type="common">Braun's stonewort</name>
    <dbReference type="NCBI Taxonomy" id="69332"/>
    <lineage>
        <taxon>Eukaryota</taxon>
        <taxon>Viridiplantae</taxon>
        <taxon>Streptophyta</taxon>
        <taxon>Charophyceae</taxon>
        <taxon>Charales</taxon>
        <taxon>Characeae</taxon>
        <taxon>Chara</taxon>
    </lineage>
</organism>
<dbReference type="PANTHER" id="PTHR31591">
    <property type="entry name" value="UPF0613 PROTEIN PB24D3.06C"/>
    <property type="match status" value="1"/>
</dbReference>
<dbReference type="InterPro" id="IPR013744">
    <property type="entry name" value="SidJ"/>
</dbReference>
<reference evidence="1 2" key="1">
    <citation type="journal article" date="2018" name="Cell">
        <title>The Chara Genome: Secondary Complexity and Implications for Plant Terrestrialization.</title>
        <authorList>
            <person name="Nishiyama T."/>
            <person name="Sakayama H."/>
            <person name="Vries J.D."/>
            <person name="Buschmann H."/>
            <person name="Saint-Marcoux D."/>
            <person name="Ullrich K.K."/>
            <person name="Haas F.B."/>
            <person name="Vanderstraeten L."/>
            <person name="Becker D."/>
            <person name="Lang D."/>
            <person name="Vosolsobe S."/>
            <person name="Rombauts S."/>
            <person name="Wilhelmsson P.K.I."/>
            <person name="Janitza P."/>
            <person name="Kern R."/>
            <person name="Heyl A."/>
            <person name="Rumpler F."/>
            <person name="Villalobos L.I.A.C."/>
            <person name="Clay J.M."/>
            <person name="Skokan R."/>
            <person name="Toyoda A."/>
            <person name="Suzuki Y."/>
            <person name="Kagoshima H."/>
            <person name="Schijlen E."/>
            <person name="Tajeshwar N."/>
            <person name="Catarino B."/>
            <person name="Hetherington A.J."/>
            <person name="Saltykova A."/>
            <person name="Bonnot C."/>
            <person name="Breuninger H."/>
            <person name="Symeonidi A."/>
            <person name="Radhakrishnan G.V."/>
            <person name="Van Nieuwerburgh F."/>
            <person name="Deforce D."/>
            <person name="Chang C."/>
            <person name="Karol K.G."/>
            <person name="Hedrich R."/>
            <person name="Ulvskov P."/>
            <person name="Glockner G."/>
            <person name="Delwiche C.F."/>
            <person name="Petrasek J."/>
            <person name="Van de Peer Y."/>
            <person name="Friml J."/>
            <person name="Beilby M."/>
            <person name="Dolan L."/>
            <person name="Kohara Y."/>
            <person name="Sugano S."/>
            <person name="Fujiyama A."/>
            <person name="Delaux P.-M."/>
            <person name="Quint M."/>
            <person name="TheiBen G."/>
            <person name="Hagemann M."/>
            <person name="Harholt J."/>
            <person name="Dunand C."/>
            <person name="Zachgo S."/>
            <person name="Langdale J."/>
            <person name="Maumus F."/>
            <person name="Straeten D.V.D."/>
            <person name="Gould S.B."/>
            <person name="Rensing S.A."/>
        </authorList>
    </citation>
    <scope>NUCLEOTIDE SEQUENCE [LARGE SCALE GENOMIC DNA]</scope>
    <source>
        <strain evidence="1 2">S276</strain>
    </source>
</reference>
<accession>A0A388JVA9</accession>
<name>A0A388JVA9_CHABU</name>
<dbReference type="Proteomes" id="UP000265515">
    <property type="component" value="Unassembled WGS sequence"/>
</dbReference>
<evidence type="ECO:0000313" key="1">
    <source>
        <dbReference type="EMBL" id="GBG61759.1"/>
    </source>
</evidence>
<comment type="caution">
    <text evidence="1">The sequence shown here is derived from an EMBL/GenBank/DDBJ whole genome shotgun (WGS) entry which is preliminary data.</text>
</comment>
<dbReference type="InterPro" id="IPR029058">
    <property type="entry name" value="AB_hydrolase_fold"/>
</dbReference>
<dbReference type="AlphaFoldDB" id="A0A388JVA9"/>
<protein>
    <submittedName>
        <fullName evidence="1">Uncharacterized protein</fullName>
    </submittedName>
</protein>
<dbReference type="EMBL" id="BFEA01000022">
    <property type="protein sequence ID" value="GBG61759.1"/>
    <property type="molecule type" value="Genomic_DNA"/>
</dbReference>
<keyword evidence="2" id="KW-1185">Reference proteome</keyword>
<dbReference type="Gene3D" id="3.40.50.1820">
    <property type="entry name" value="alpha/beta hydrolase"/>
    <property type="match status" value="1"/>
</dbReference>
<gene>
    <name evidence="1" type="ORF">CBR_g23273</name>
</gene>
<dbReference type="PANTHER" id="PTHR31591:SF1">
    <property type="entry name" value="UPF0613 PROTEIN PB24D3.06C"/>
    <property type="match status" value="1"/>
</dbReference>
<dbReference type="Gramene" id="GBG61759">
    <property type="protein sequence ID" value="GBG61759"/>
    <property type="gene ID" value="CBR_g23273"/>
</dbReference>
<evidence type="ECO:0000313" key="2">
    <source>
        <dbReference type="Proteomes" id="UP000265515"/>
    </source>
</evidence>
<dbReference type="Pfam" id="PF08538">
    <property type="entry name" value="DUF1749"/>
    <property type="match status" value="1"/>
</dbReference>
<dbReference type="OrthoDB" id="1721626at2759"/>
<proteinExistence type="predicted"/>